<evidence type="ECO:0008006" key="4">
    <source>
        <dbReference type="Google" id="ProtNLM"/>
    </source>
</evidence>
<organism evidence="2 3">
    <name type="scientific">Photobacterium iliopiscarium</name>
    <dbReference type="NCBI Taxonomy" id="56192"/>
    <lineage>
        <taxon>Bacteria</taxon>
        <taxon>Pseudomonadati</taxon>
        <taxon>Pseudomonadota</taxon>
        <taxon>Gammaproteobacteria</taxon>
        <taxon>Vibrionales</taxon>
        <taxon>Vibrionaceae</taxon>
        <taxon>Photobacterium</taxon>
    </lineage>
</organism>
<reference evidence="2 3" key="1">
    <citation type="submission" date="2018-03" db="EMBL/GenBank/DDBJ databases">
        <title>Whole genome sequencing of Histamine producing bacteria.</title>
        <authorList>
            <person name="Butler K."/>
        </authorList>
    </citation>
    <scope>NUCLEOTIDE SEQUENCE [LARGE SCALE GENOMIC DNA]</scope>
    <source>
        <strain evidence="2 3">ATCC 51761</strain>
    </source>
</reference>
<proteinExistence type="predicted"/>
<protein>
    <recommendedName>
        <fullName evidence="4">DUF3265 domain-containing protein</fullName>
    </recommendedName>
</protein>
<accession>A0ABX5GTU0</accession>
<dbReference type="EMBL" id="PYOP01000010">
    <property type="protein sequence ID" value="PSW98183.1"/>
    <property type="molecule type" value="Genomic_DNA"/>
</dbReference>
<name>A0ABX5GTU0_9GAMM</name>
<evidence type="ECO:0000256" key="1">
    <source>
        <dbReference type="SAM" id="Phobius"/>
    </source>
</evidence>
<comment type="caution">
    <text evidence="2">The sequence shown here is derived from an EMBL/GenBank/DDBJ whole genome shotgun (WGS) entry which is preliminary data.</text>
</comment>
<evidence type="ECO:0000313" key="2">
    <source>
        <dbReference type="EMBL" id="PSW98183.1"/>
    </source>
</evidence>
<feature type="transmembrane region" description="Helical" evidence="1">
    <location>
        <begin position="12"/>
        <end position="29"/>
    </location>
</feature>
<sequence>MKERSSSVNDHKRLITATVITMLLILVSLATTGIISALCDLSAFTLLWGVLWLRSRESPIGNRPYESVIPSSKIKIEP</sequence>
<gene>
    <name evidence="2" type="ORF">C9J52_08295</name>
</gene>
<keyword evidence="1" id="KW-0472">Membrane</keyword>
<dbReference type="Proteomes" id="UP000241190">
    <property type="component" value="Unassembled WGS sequence"/>
</dbReference>
<keyword evidence="1" id="KW-1133">Transmembrane helix</keyword>
<evidence type="ECO:0000313" key="3">
    <source>
        <dbReference type="Proteomes" id="UP000241190"/>
    </source>
</evidence>
<keyword evidence="1" id="KW-0812">Transmembrane</keyword>
<keyword evidence="3" id="KW-1185">Reference proteome</keyword>